<evidence type="ECO:0000256" key="1">
    <source>
        <dbReference type="ARBA" id="ARBA00022723"/>
    </source>
</evidence>
<reference evidence="5 6" key="1">
    <citation type="submission" date="2019-02" db="EMBL/GenBank/DDBJ databases">
        <title>Deep-cultivation of Planctomycetes and their phenomic and genomic characterization uncovers novel biology.</title>
        <authorList>
            <person name="Wiegand S."/>
            <person name="Jogler M."/>
            <person name="Boedeker C."/>
            <person name="Pinto D."/>
            <person name="Vollmers J."/>
            <person name="Rivas-Marin E."/>
            <person name="Kohn T."/>
            <person name="Peeters S.H."/>
            <person name="Heuer A."/>
            <person name="Rast P."/>
            <person name="Oberbeckmann S."/>
            <person name="Bunk B."/>
            <person name="Jeske O."/>
            <person name="Meyerdierks A."/>
            <person name="Storesund J.E."/>
            <person name="Kallscheuer N."/>
            <person name="Luecker S."/>
            <person name="Lage O.M."/>
            <person name="Pohl T."/>
            <person name="Merkel B.J."/>
            <person name="Hornburger P."/>
            <person name="Mueller R.-W."/>
            <person name="Bruemmer F."/>
            <person name="Labrenz M."/>
            <person name="Spormann A.M."/>
            <person name="Op Den Camp H."/>
            <person name="Overmann J."/>
            <person name="Amann R."/>
            <person name="Jetten M.S.M."/>
            <person name="Mascher T."/>
            <person name="Medema M.H."/>
            <person name="Devos D.P."/>
            <person name="Kaster A.-K."/>
            <person name="Ovreas L."/>
            <person name="Rohde M."/>
            <person name="Galperin M.Y."/>
            <person name="Jogler C."/>
        </authorList>
    </citation>
    <scope>NUCLEOTIDE SEQUENCE [LARGE SCALE GENOMIC DNA]</scope>
    <source>
        <strain evidence="5 6">Poly41</strain>
    </source>
</reference>
<dbReference type="GO" id="GO:0016020">
    <property type="term" value="C:membrane"/>
    <property type="evidence" value="ECO:0007669"/>
    <property type="project" value="GOC"/>
</dbReference>
<dbReference type="InterPro" id="IPR029052">
    <property type="entry name" value="Metallo-depent_PP-like"/>
</dbReference>
<feature type="transmembrane region" description="Helical" evidence="3">
    <location>
        <begin position="42"/>
        <end position="62"/>
    </location>
</feature>
<keyword evidence="3" id="KW-0812">Transmembrane</keyword>
<evidence type="ECO:0000259" key="4">
    <source>
        <dbReference type="Pfam" id="PF00149"/>
    </source>
</evidence>
<keyword evidence="1" id="KW-0479">Metal-binding</keyword>
<keyword evidence="6" id="KW-1185">Reference proteome</keyword>
<dbReference type="PANTHER" id="PTHR31302:SF31">
    <property type="entry name" value="PHOSPHODIESTERASE YAEI"/>
    <property type="match status" value="1"/>
</dbReference>
<sequence length="390" mass="44445">MIGEVNRWWLVLLAVAVGHFGIHLAIYNRVNAIGLSRLTTKIITKGFLLSTILIPLLLLLWFPRPLRELLANQTETARFPVYVTTYAIVCLSSWVFLGIPWLLWRPIFGLEWVRAPRSIEIQDVQRWVRHSLARTRRCKIESRLPLNQIFDLAIEQITLPVVGLPAQLDGYKIAHLSDIHLTGHAHPDYAKHVVQMATRWQPEMMVLSGDIIDRQVCVDWLPEIFSLAEARDGCYYVLGNHDTRISDSRQTRRAMDLAGWTDLGNLSAIHSLRDIPVRMIGNEYPWFDRPKVEPNDHGEFRVLVSHSPDQIWWARRRGIQLMFAGHTHGGQGRLPLIGPLLSPSYHGSRFASGDFYKPPTTMHVSRGLGGCHLMRIHCPPELSLVTLKAG</sequence>
<dbReference type="Proteomes" id="UP000319143">
    <property type="component" value="Unassembled WGS sequence"/>
</dbReference>
<name>A0A5C6DDJ0_9BACT</name>
<gene>
    <name evidence="5" type="ORF">Poly41_50380</name>
</gene>
<protein>
    <submittedName>
        <fullName evidence="5">Putative metallophosphoesterase</fullName>
        <ecNumber evidence="5">3.1.-.-</ecNumber>
    </submittedName>
</protein>
<dbReference type="GO" id="GO:0046872">
    <property type="term" value="F:metal ion binding"/>
    <property type="evidence" value="ECO:0007669"/>
    <property type="project" value="UniProtKB-KW"/>
</dbReference>
<dbReference type="EC" id="3.1.-.-" evidence="5"/>
<dbReference type="CDD" id="cd07385">
    <property type="entry name" value="MPP_YkuE_C"/>
    <property type="match status" value="1"/>
</dbReference>
<evidence type="ECO:0000313" key="5">
    <source>
        <dbReference type="EMBL" id="TWU33286.1"/>
    </source>
</evidence>
<accession>A0A5C6DDJ0</accession>
<dbReference type="InterPro" id="IPR004843">
    <property type="entry name" value="Calcineurin-like_PHP"/>
</dbReference>
<dbReference type="EMBL" id="SJPV01000010">
    <property type="protein sequence ID" value="TWU33286.1"/>
    <property type="molecule type" value="Genomic_DNA"/>
</dbReference>
<proteinExistence type="predicted"/>
<keyword evidence="2 5" id="KW-0378">Hydrolase</keyword>
<comment type="caution">
    <text evidence="5">The sequence shown here is derived from an EMBL/GenBank/DDBJ whole genome shotgun (WGS) entry which is preliminary data.</text>
</comment>
<keyword evidence="3" id="KW-0472">Membrane</keyword>
<dbReference type="InterPro" id="IPR051158">
    <property type="entry name" value="Metallophosphoesterase_sf"/>
</dbReference>
<dbReference type="Gene3D" id="3.60.21.10">
    <property type="match status" value="1"/>
</dbReference>
<dbReference type="GO" id="GO:0009245">
    <property type="term" value="P:lipid A biosynthetic process"/>
    <property type="evidence" value="ECO:0007669"/>
    <property type="project" value="TreeGrafter"/>
</dbReference>
<dbReference type="AlphaFoldDB" id="A0A5C6DDJ0"/>
<keyword evidence="3" id="KW-1133">Transmembrane helix</keyword>
<dbReference type="GO" id="GO:0008758">
    <property type="term" value="F:UDP-2,3-diacylglucosamine hydrolase activity"/>
    <property type="evidence" value="ECO:0007669"/>
    <property type="project" value="TreeGrafter"/>
</dbReference>
<feature type="transmembrane region" description="Helical" evidence="3">
    <location>
        <begin position="6"/>
        <end position="30"/>
    </location>
</feature>
<feature type="transmembrane region" description="Helical" evidence="3">
    <location>
        <begin position="82"/>
        <end position="104"/>
    </location>
</feature>
<dbReference type="SUPFAM" id="SSF56300">
    <property type="entry name" value="Metallo-dependent phosphatases"/>
    <property type="match status" value="1"/>
</dbReference>
<dbReference type="PANTHER" id="PTHR31302">
    <property type="entry name" value="TRANSMEMBRANE PROTEIN WITH METALLOPHOSPHOESTERASE DOMAIN-RELATED"/>
    <property type="match status" value="1"/>
</dbReference>
<evidence type="ECO:0000256" key="2">
    <source>
        <dbReference type="ARBA" id="ARBA00022801"/>
    </source>
</evidence>
<dbReference type="Pfam" id="PF00149">
    <property type="entry name" value="Metallophos"/>
    <property type="match status" value="1"/>
</dbReference>
<feature type="domain" description="Calcineurin-like phosphoesterase" evidence="4">
    <location>
        <begin position="172"/>
        <end position="329"/>
    </location>
</feature>
<organism evidence="5 6">
    <name type="scientific">Novipirellula artificiosorum</name>
    <dbReference type="NCBI Taxonomy" id="2528016"/>
    <lineage>
        <taxon>Bacteria</taxon>
        <taxon>Pseudomonadati</taxon>
        <taxon>Planctomycetota</taxon>
        <taxon>Planctomycetia</taxon>
        <taxon>Pirellulales</taxon>
        <taxon>Pirellulaceae</taxon>
        <taxon>Novipirellula</taxon>
    </lineage>
</organism>
<evidence type="ECO:0000256" key="3">
    <source>
        <dbReference type="SAM" id="Phobius"/>
    </source>
</evidence>
<evidence type="ECO:0000313" key="6">
    <source>
        <dbReference type="Proteomes" id="UP000319143"/>
    </source>
</evidence>